<evidence type="ECO:0000313" key="3">
    <source>
        <dbReference type="Proteomes" id="UP000019364"/>
    </source>
</evidence>
<name>W7Z783_9BACL</name>
<gene>
    <name evidence="2" type="ORF">JCM16418_4356</name>
</gene>
<dbReference type="RefSeq" id="WP_036652372.1">
    <property type="nucleotide sequence ID" value="NZ_BAVZ01000019.1"/>
</dbReference>
<dbReference type="eggNOG" id="COG3595">
    <property type="taxonomic scope" value="Bacteria"/>
</dbReference>
<organism evidence="2 3">
    <name type="scientific">Paenibacillus pini JCM 16418</name>
    <dbReference type="NCBI Taxonomy" id="1236976"/>
    <lineage>
        <taxon>Bacteria</taxon>
        <taxon>Bacillati</taxon>
        <taxon>Bacillota</taxon>
        <taxon>Bacilli</taxon>
        <taxon>Bacillales</taxon>
        <taxon>Paenibacillaceae</taxon>
        <taxon>Paenibacillus</taxon>
    </lineage>
</organism>
<sequence length="403" mass="43147">MNTPLKSHTPTRRIGRWTISLGLISVGVIIALQMSHILTFEVLKYVWPGLLIMLGIELITANVLHSGERIRMGGLSIVILILLLLASSAQTLFPGWSSIFSPGYLSHAQGNIPINHSVKVVRIHLPEGKVHVTGISESTLSYEGDLSINASSQTAADEKFKTQWKTQQTGDVLNLQLEGNGPQIHIGIALSLKEPYLNVKVPSHLKVEVDTSDGSINAEQLDSDFTARTSNASVKLTDITGSIYAKSSNGSFTIHNIAGETEFITSNSSVHLTDITGNVSAKSTNGSIVVNNITGAAKLTTTNASMTLNQITNGVIAHTTNGSIKGESSIGGDWDCKTTNSSIHLKIPKDTNAKLTANTSNASIKGDISWVKTDDNDDSTAILGNENYKINLDTTNDNIEVVH</sequence>
<reference evidence="2 3" key="1">
    <citation type="journal article" date="2014" name="Genome Announc.">
        <title>Draft Genome Sequence of Paenibacillus pini JCM 16418T, Isolated from the Rhizosphere of Pine Tree.</title>
        <authorList>
            <person name="Yuki M."/>
            <person name="Oshima K."/>
            <person name="Suda W."/>
            <person name="Oshida Y."/>
            <person name="Kitamura K."/>
            <person name="Iida Y."/>
            <person name="Hattori M."/>
            <person name="Ohkuma M."/>
        </authorList>
    </citation>
    <scope>NUCLEOTIDE SEQUENCE [LARGE SCALE GENOMIC DNA]</scope>
    <source>
        <strain evidence="2 3">JCM 16418</strain>
    </source>
</reference>
<dbReference type="STRING" id="1236976.JCM16418_4356"/>
<accession>W7Z783</accession>
<dbReference type="OrthoDB" id="2653298at2"/>
<keyword evidence="3" id="KW-1185">Reference proteome</keyword>
<feature type="transmembrane region" description="Helical" evidence="1">
    <location>
        <begin position="21"/>
        <end position="39"/>
    </location>
</feature>
<proteinExistence type="predicted"/>
<feature type="transmembrane region" description="Helical" evidence="1">
    <location>
        <begin position="45"/>
        <end position="64"/>
    </location>
</feature>
<comment type="caution">
    <text evidence="2">The sequence shown here is derived from an EMBL/GenBank/DDBJ whole genome shotgun (WGS) entry which is preliminary data.</text>
</comment>
<protein>
    <recommendedName>
        <fullName evidence="4">Adhesin domain-containing protein</fullName>
    </recommendedName>
</protein>
<evidence type="ECO:0008006" key="4">
    <source>
        <dbReference type="Google" id="ProtNLM"/>
    </source>
</evidence>
<keyword evidence="1" id="KW-0472">Membrane</keyword>
<dbReference type="EMBL" id="BAVZ01000019">
    <property type="protein sequence ID" value="GAF10179.1"/>
    <property type="molecule type" value="Genomic_DNA"/>
</dbReference>
<evidence type="ECO:0000256" key="1">
    <source>
        <dbReference type="SAM" id="Phobius"/>
    </source>
</evidence>
<evidence type="ECO:0000313" key="2">
    <source>
        <dbReference type="EMBL" id="GAF10179.1"/>
    </source>
</evidence>
<keyword evidence="1" id="KW-1133">Transmembrane helix</keyword>
<dbReference type="AlphaFoldDB" id="W7Z783"/>
<feature type="transmembrane region" description="Helical" evidence="1">
    <location>
        <begin position="76"/>
        <end position="96"/>
    </location>
</feature>
<dbReference type="Proteomes" id="UP000019364">
    <property type="component" value="Unassembled WGS sequence"/>
</dbReference>
<keyword evidence="1" id="KW-0812">Transmembrane</keyword>